<evidence type="ECO:0000259" key="2">
    <source>
        <dbReference type="Pfam" id="PF13472"/>
    </source>
</evidence>
<dbReference type="InterPro" id="IPR051532">
    <property type="entry name" value="Ester_Hydrolysis_Enzymes"/>
</dbReference>
<keyword evidence="4" id="KW-1185">Reference proteome</keyword>
<dbReference type="CDD" id="cd01822">
    <property type="entry name" value="Lysophospholipase_L1_like"/>
    <property type="match status" value="1"/>
</dbReference>
<accession>A0A7G8BLG6</accession>
<reference evidence="3 4" key="1">
    <citation type="submission" date="2020-08" db="EMBL/GenBank/DDBJ databases">
        <title>Edaphobacter telluris sp. nov. and Acidobacterium dinghuensis sp. nov., two acidobacteria isolated from forest soil.</title>
        <authorList>
            <person name="Fu J."/>
            <person name="Qiu L."/>
        </authorList>
    </citation>
    <scope>NUCLEOTIDE SEQUENCE [LARGE SCALE GENOMIC DNA]</scope>
    <source>
        <strain evidence="3">4Y35</strain>
    </source>
</reference>
<sequence length="215" mass="23430">MTRRHALLLLFTLCLAGSFHPASTAQTKSTTHARPVIVCFGDSLTAGHGVIAGHTYPDYLQRDLDDRGYAYSVVNKGIDGNTTKDGVDRLKDVFALHPQIVVVEFGGNDGLRGLPISVTRQNLDQIVSTLVKSGIKVVLAGITLPPNYGPDYIQQFNETYTMLAHKYKAPLIPFLFKNVYGVPGSMQEDGIHATEKGNQQVAINVLQALTPLLKK</sequence>
<dbReference type="SUPFAM" id="SSF52266">
    <property type="entry name" value="SGNH hydrolase"/>
    <property type="match status" value="1"/>
</dbReference>
<dbReference type="InterPro" id="IPR036514">
    <property type="entry name" value="SGNH_hydro_sf"/>
</dbReference>
<feature type="domain" description="SGNH hydrolase-type esterase" evidence="2">
    <location>
        <begin position="39"/>
        <end position="199"/>
    </location>
</feature>
<dbReference type="Gene3D" id="3.40.50.1110">
    <property type="entry name" value="SGNH hydrolase"/>
    <property type="match status" value="1"/>
</dbReference>
<dbReference type="PANTHER" id="PTHR30383">
    <property type="entry name" value="THIOESTERASE 1/PROTEASE 1/LYSOPHOSPHOLIPASE L1"/>
    <property type="match status" value="1"/>
</dbReference>
<keyword evidence="1" id="KW-0732">Signal</keyword>
<gene>
    <name evidence="3" type="ORF">H7849_05380</name>
</gene>
<dbReference type="GO" id="GO:0004622">
    <property type="term" value="F:phosphatidylcholine lysophospholipase activity"/>
    <property type="evidence" value="ECO:0007669"/>
    <property type="project" value="TreeGrafter"/>
</dbReference>
<feature type="chain" id="PRO_5029010048" evidence="1">
    <location>
        <begin position="25"/>
        <end position="215"/>
    </location>
</feature>
<protein>
    <submittedName>
        <fullName evidence="3">Arylesterase</fullName>
    </submittedName>
</protein>
<proteinExistence type="predicted"/>
<evidence type="ECO:0000313" key="3">
    <source>
        <dbReference type="EMBL" id="QNI33386.1"/>
    </source>
</evidence>
<evidence type="ECO:0000256" key="1">
    <source>
        <dbReference type="SAM" id="SignalP"/>
    </source>
</evidence>
<organism evidence="3 4">
    <name type="scientific">Alloacidobacterium dinghuense</name>
    <dbReference type="NCBI Taxonomy" id="2763107"/>
    <lineage>
        <taxon>Bacteria</taxon>
        <taxon>Pseudomonadati</taxon>
        <taxon>Acidobacteriota</taxon>
        <taxon>Terriglobia</taxon>
        <taxon>Terriglobales</taxon>
        <taxon>Acidobacteriaceae</taxon>
        <taxon>Alloacidobacterium</taxon>
    </lineage>
</organism>
<feature type="signal peptide" evidence="1">
    <location>
        <begin position="1"/>
        <end position="24"/>
    </location>
</feature>
<dbReference type="InterPro" id="IPR013830">
    <property type="entry name" value="SGNH_hydro"/>
</dbReference>
<dbReference type="AlphaFoldDB" id="A0A7G8BLG6"/>
<dbReference type="RefSeq" id="WP_186744774.1">
    <property type="nucleotide sequence ID" value="NZ_CP060394.1"/>
</dbReference>
<dbReference type="PANTHER" id="PTHR30383:SF24">
    <property type="entry name" value="THIOESTERASE 1_PROTEASE 1_LYSOPHOSPHOLIPASE L1"/>
    <property type="match status" value="1"/>
</dbReference>
<dbReference type="EMBL" id="CP060394">
    <property type="protein sequence ID" value="QNI33386.1"/>
    <property type="molecule type" value="Genomic_DNA"/>
</dbReference>
<evidence type="ECO:0000313" key="4">
    <source>
        <dbReference type="Proteomes" id="UP000515312"/>
    </source>
</evidence>
<dbReference type="KEGG" id="adin:H7849_05380"/>
<name>A0A7G8BLG6_9BACT</name>
<dbReference type="Pfam" id="PF13472">
    <property type="entry name" value="Lipase_GDSL_2"/>
    <property type="match status" value="1"/>
</dbReference>
<dbReference type="Proteomes" id="UP000515312">
    <property type="component" value="Chromosome"/>
</dbReference>